<proteinExistence type="predicted"/>
<dbReference type="Gene3D" id="3.40.50.360">
    <property type="match status" value="1"/>
</dbReference>
<dbReference type="OrthoDB" id="9812295at2"/>
<dbReference type="Proteomes" id="UP000314011">
    <property type="component" value="Unassembled WGS sequence"/>
</dbReference>
<dbReference type="EMBL" id="VFFF01000002">
    <property type="protein sequence ID" value="TNY31449.1"/>
    <property type="molecule type" value="Genomic_DNA"/>
</dbReference>
<keyword evidence="3" id="KW-1185">Reference proteome</keyword>
<accession>A0A5C5GD41</accession>
<dbReference type="AlphaFoldDB" id="A0A5C5GD41"/>
<evidence type="ECO:0000313" key="3">
    <source>
        <dbReference type="Proteomes" id="UP000314011"/>
    </source>
</evidence>
<dbReference type="RefSeq" id="WP_140196440.1">
    <property type="nucleotide sequence ID" value="NZ_CP065915.1"/>
</dbReference>
<evidence type="ECO:0000313" key="2">
    <source>
        <dbReference type="EMBL" id="TNY31449.1"/>
    </source>
</evidence>
<dbReference type="InterPro" id="IPR029039">
    <property type="entry name" value="Flavoprotein-like_sf"/>
</dbReference>
<name>A0A5C5GD41_9RHOB</name>
<sequence>MKAATTIALIQGSIRENRYNDVIAGWVADRLHGEGFNTVRVDPVAPDLLPLQSGSGLAARALRDLLAPVEGAVIVTPEINHAYPGALKTLLDEIGDELAAKPVGFVSYGDESGGLRAVEALRPILSQLETTTLRDTVSFAHPRQRFGIDGELSDPADLRQMNEAMSQLSGRLRWWCEALTPARSRMPLPEMA</sequence>
<dbReference type="PANTHER" id="PTHR30543:SF21">
    <property type="entry name" value="NAD(P)H-DEPENDENT FMN REDUCTASE LOT6"/>
    <property type="match status" value="1"/>
</dbReference>
<dbReference type="GO" id="GO:0005829">
    <property type="term" value="C:cytosol"/>
    <property type="evidence" value="ECO:0007669"/>
    <property type="project" value="TreeGrafter"/>
</dbReference>
<dbReference type="InterPro" id="IPR005025">
    <property type="entry name" value="FMN_Rdtase-like_dom"/>
</dbReference>
<reference evidence="2 3" key="1">
    <citation type="submission" date="2019-06" db="EMBL/GenBank/DDBJ databases">
        <title>Genome of new Rhodobacteraceae sp. SM1903.</title>
        <authorList>
            <person name="Ren X."/>
        </authorList>
    </citation>
    <scope>NUCLEOTIDE SEQUENCE [LARGE SCALE GENOMIC DNA]</scope>
    <source>
        <strain evidence="2 3">SM1903</strain>
    </source>
</reference>
<dbReference type="Pfam" id="PF03358">
    <property type="entry name" value="FMN_red"/>
    <property type="match status" value="1"/>
</dbReference>
<organism evidence="2 3">
    <name type="scientific">Pelagovum pacificum</name>
    <dbReference type="NCBI Taxonomy" id="2588711"/>
    <lineage>
        <taxon>Bacteria</taxon>
        <taxon>Pseudomonadati</taxon>
        <taxon>Pseudomonadota</taxon>
        <taxon>Alphaproteobacteria</taxon>
        <taxon>Rhodobacterales</taxon>
        <taxon>Paracoccaceae</taxon>
        <taxon>Pelagovum</taxon>
    </lineage>
</organism>
<protein>
    <submittedName>
        <fullName evidence="2">NAD(P)H-dependent oxidoreductase</fullName>
    </submittedName>
</protein>
<dbReference type="GO" id="GO:0010181">
    <property type="term" value="F:FMN binding"/>
    <property type="evidence" value="ECO:0007669"/>
    <property type="project" value="TreeGrafter"/>
</dbReference>
<dbReference type="GO" id="GO:0016491">
    <property type="term" value="F:oxidoreductase activity"/>
    <property type="evidence" value="ECO:0007669"/>
    <property type="project" value="InterPro"/>
</dbReference>
<dbReference type="PANTHER" id="PTHR30543">
    <property type="entry name" value="CHROMATE REDUCTASE"/>
    <property type="match status" value="1"/>
</dbReference>
<evidence type="ECO:0000259" key="1">
    <source>
        <dbReference type="Pfam" id="PF03358"/>
    </source>
</evidence>
<dbReference type="SUPFAM" id="SSF52218">
    <property type="entry name" value="Flavoproteins"/>
    <property type="match status" value="1"/>
</dbReference>
<comment type="caution">
    <text evidence="2">The sequence shown here is derived from an EMBL/GenBank/DDBJ whole genome shotgun (WGS) entry which is preliminary data.</text>
</comment>
<gene>
    <name evidence="2" type="ORF">FHY64_15655</name>
</gene>
<dbReference type="InterPro" id="IPR050712">
    <property type="entry name" value="NAD(P)H-dep_reductase"/>
</dbReference>
<feature type="domain" description="NADPH-dependent FMN reductase-like" evidence="1">
    <location>
        <begin position="6"/>
        <end position="141"/>
    </location>
</feature>